<evidence type="ECO:0000313" key="2">
    <source>
        <dbReference type="EMBL" id="KZV56161.1"/>
    </source>
</evidence>
<proteinExistence type="predicted"/>
<accession>A0A2Z7D9S0</accession>
<feature type="region of interest" description="Disordered" evidence="1">
    <location>
        <begin position="261"/>
        <end position="316"/>
    </location>
</feature>
<keyword evidence="3" id="KW-1185">Reference proteome</keyword>
<dbReference type="AlphaFoldDB" id="A0A2Z7D9S0"/>
<organism evidence="2 3">
    <name type="scientific">Dorcoceras hygrometricum</name>
    <dbReference type="NCBI Taxonomy" id="472368"/>
    <lineage>
        <taxon>Eukaryota</taxon>
        <taxon>Viridiplantae</taxon>
        <taxon>Streptophyta</taxon>
        <taxon>Embryophyta</taxon>
        <taxon>Tracheophyta</taxon>
        <taxon>Spermatophyta</taxon>
        <taxon>Magnoliopsida</taxon>
        <taxon>eudicotyledons</taxon>
        <taxon>Gunneridae</taxon>
        <taxon>Pentapetalae</taxon>
        <taxon>asterids</taxon>
        <taxon>lamiids</taxon>
        <taxon>Lamiales</taxon>
        <taxon>Gesneriaceae</taxon>
        <taxon>Didymocarpoideae</taxon>
        <taxon>Trichosporeae</taxon>
        <taxon>Loxocarpinae</taxon>
        <taxon>Dorcoceras</taxon>
    </lineage>
</organism>
<sequence>MDTFLQISFRRTLNKSTEMASSFTSTALQVNFDSVLGITDNAEMELEQFFDTALVQDNDITSVFSGKNIAITEDRFAGVFGLPTEGLVDISEVPKDLVIKVNWIKILFGVLKEMVDKTLKRAKGFAAQICVLLKGDPPVTLGDATNFPPLKILSAKTVQTYVATNETIDARGKSDDSGVVKVASVKKKSVHKKKSAPTDDEPVVVVDEKAVSKKRPVTEADVPRLATVRSELLDFRAQAQENHLNLSTQLGFLVDYINRGGDAKKGEGGSSRPQPPPDDQNRPSEGSASRGSGSGGSSRRDDRRDPSKKRRSSSGVDRVLAVNLMDLMDLTREMLNGGLNLIEETGRCSSWNSKGMPKLVEQRKFKLEQEHCDVLSMQMDSDLVIYRTILVRTFQVNSAHMVKVEKPAEPFNDEGRKVQQCQKTFQQLKTLCPTGKSARKAIKSGAQAEQGCESDGTRRECCASAKQKTEKCTIHSGARRKFAHSVAAGVHAGSVLMCELKH</sequence>
<name>A0A2Z7D9S0_9LAMI</name>
<evidence type="ECO:0000256" key="1">
    <source>
        <dbReference type="SAM" id="MobiDB-lite"/>
    </source>
</evidence>
<protein>
    <submittedName>
        <fullName evidence="2">Serine/threonine-protein phosphatase 5</fullName>
    </submittedName>
</protein>
<reference evidence="2 3" key="1">
    <citation type="journal article" date="2015" name="Proc. Natl. Acad. Sci. U.S.A.">
        <title>The resurrection genome of Boea hygrometrica: A blueprint for survival of dehydration.</title>
        <authorList>
            <person name="Xiao L."/>
            <person name="Yang G."/>
            <person name="Zhang L."/>
            <person name="Yang X."/>
            <person name="Zhao S."/>
            <person name="Ji Z."/>
            <person name="Zhou Q."/>
            <person name="Hu M."/>
            <person name="Wang Y."/>
            <person name="Chen M."/>
            <person name="Xu Y."/>
            <person name="Jin H."/>
            <person name="Xiao X."/>
            <person name="Hu G."/>
            <person name="Bao F."/>
            <person name="Hu Y."/>
            <person name="Wan P."/>
            <person name="Li L."/>
            <person name="Deng X."/>
            <person name="Kuang T."/>
            <person name="Xiang C."/>
            <person name="Zhu J.K."/>
            <person name="Oliver M.J."/>
            <person name="He Y."/>
        </authorList>
    </citation>
    <scope>NUCLEOTIDE SEQUENCE [LARGE SCALE GENOMIC DNA]</scope>
    <source>
        <strain evidence="3">cv. XS01</strain>
    </source>
</reference>
<gene>
    <name evidence="2" type="ORF">F511_16540</name>
</gene>
<evidence type="ECO:0000313" key="3">
    <source>
        <dbReference type="Proteomes" id="UP000250235"/>
    </source>
</evidence>
<dbReference type="EMBL" id="KQ988240">
    <property type="protein sequence ID" value="KZV56161.1"/>
    <property type="molecule type" value="Genomic_DNA"/>
</dbReference>
<dbReference type="Proteomes" id="UP000250235">
    <property type="component" value="Unassembled WGS sequence"/>
</dbReference>